<evidence type="ECO:0000256" key="1">
    <source>
        <dbReference type="SAM" id="MobiDB-lite"/>
    </source>
</evidence>
<dbReference type="Proteomes" id="UP000008363">
    <property type="component" value="Unassembled WGS sequence"/>
</dbReference>
<evidence type="ECO:0000313" key="3">
    <source>
        <dbReference type="Proteomes" id="UP000008363"/>
    </source>
</evidence>
<dbReference type="EMBL" id="BAHC01000068">
    <property type="protein sequence ID" value="GAB89611.1"/>
    <property type="molecule type" value="Genomic_DNA"/>
</dbReference>
<accession>K6W7B0</accession>
<name>K6W7B0_9ACTN</name>
<comment type="caution">
    <text evidence="2">The sequence shown here is derived from an EMBL/GenBank/DDBJ whole genome shotgun (WGS) entry which is preliminary data.</text>
</comment>
<gene>
    <name evidence="2" type="ORF">GORHZ_068_00220</name>
</gene>
<dbReference type="AlphaFoldDB" id="K6W7B0"/>
<reference evidence="2 3" key="1">
    <citation type="submission" date="2012-08" db="EMBL/GenBank/DDBJ databases">
        <title>Whole genome shotgun sequence of Gordonia rhizosphera NBRC 16068.</title>
        <authorList>
            <person name="Takarada H."/>
            <person name="Isaki S."/>
            <person name="Hosoyama A."/>
            <person name="Tsuchikane K."/>
            <person name="Katsumata H."/>
            <person name="Baba S."/>
            <person name="Ohji S."/>
            <person name="Yamazaki S."/>
            <person name="Fujita N."/>
        </authorList>
    </citation>
    <scope>NUCLEOTIDE SEQUENCE [LARGE SCALE GENOMIC DNA]</scope>
    <source>
        <strain evidence="2 3">NBRC 16068</strain>
    </source>
</reference>
<feature type="region of interest" description="Disordered" evidence="1">
    <location>
        <begin position="66"/>
        <end position="85"/>
    </location>
</feature>
<sequence>MSTSQLSQSDLRQVRSVARIYVSNAYCALPVVKGAAKRGRVAPGPGCACRGGVRLLQVAVGPHLPTPAPIGADQDRAHGGLGGDGEFEVIPKATRKIGRFPAGL</sequence>
<proteinExistence type="predicted"/>
<dbReference type="STRING" id="1108045.GORHZ_068_00220"/>
<keyword evidence="3" id="KW-1185">Reference proteome</keyword>
<evidence type="ECO:0000313" key="2">
    <source>
        <dbReference type="EMBL" id="GAB89611.1"/>
    </source>
</evidence>
<protein>
    <submittedName>
        <fullName evidence="2">Uncharacterized protein</fullName>
    </submittedName>
</protein>
<organism evidence="2 3">
    <name type="scientific">Gordonia rhizosphera NBRC 16068</name>
    <dbReference type="NCBI Taxonomy" id="1108045"/>
    <lineage>
        <taxon>Bacteria</taxon>
        <taxon>Bacillati</taxon>
        <taxon>Actinomycetota</taxon>
        <taxon>Actinomycetes</taxon>
        <taxon>Mycobacteriales</taxon>
        <taxon>Gordoniaceae</taxon>
        <taxon>Gordonia</taxon>
    </lineage>
</organism>